<reference evidence="2 3" key="1">
    <citation type="submission" date="2019-07" db="EMBL/GenBank/DDBJ databases">
        <title>Genome sequencing of the stress-tolerant strain Azospirillum brasilense Az19.</title>
        <authorList>
            <person name="Maroniche G.A."/>
            <person name="Garcia J.E."/>
            <person name="Pagnussat L."/>
            <person name="Amenta M."/>
            <person name="Creus C.M."/>
        </authorList>
    </citation>
    <scope>NUCLEOTIDE SEQUENCE [LARGE SCALE GENOMIC DNA]</scope>
    <source>
        <strain evidence="2 3">Az19</strain>
    </source>
</reference>
<evidence type="ECO:0000313" key="3">
    <source>
        <dbReference type="Proteomes" id="UP000325333"/>
    </source>
</evidence>
<dbReference type="InterPro" id="IPR000182">
    <property type="entry name" value="GNAT_dom"/>
</dbReference>
<dbReference type="PROSITE" id="PS51186">
    <property type="entry name" value="GNAT"/>
    <property type="match status" value="1"/>
</dbReference>
<gene>
    <name evidence="2" type="ORF">FH063_000928</name>
</gene>
<dbReference type="Gene3D" id="3.40.630.30">
    <property type="match status" value="1"/>
</dbReference>
<protein>
    <recommendedName>
        <fullName evidence="1">N-acetyltransferase domain-containing protein</fullName>
    </recommendedName>
</protein>
<dbReference type="RefSeq" id="WP_247887573.1">
    <property type="nucleotide sequence ID" value="NZ_VEWN01000001.1"/>
</dbReference>
<feature type="domain" description="N-acetyltransferase" evidence="1">
    <location>
        <begin position="5"/>
        <end position="188"/>
    </location>
</feature>
<proteinExistence type="predicted"/>
<dbReference type="CDD" id="cd04301">
    <property type="entry name" value="NAT_SF"/>
    <property type="match status" value="1"/>
</dbReference>
<evidence type="ECO:0000259" key="1">
    <source>
        <dbReference type="PROSITE" id="PS51186"/>
    </source>
</evidence>
<dbReference type="AlphaFoldDB" id="A0A5B0L4W4"/>
<accession>A0A5B0L4W4</accession>
<dbReference type="Pfam" id="PF00583">
    <property type="entry name" value="Acetyltransf_1"/>
    <property type="match status" value="1"/>
</dbReference>
<dbReference type="InterPro" id="IPR016181">
    <property type="entry name" value="Acyl_CoA_acyltransferase"/>
</dbReference>
<organism evidence="2 3">
    <name type="scientific">Azospirillum argentinense</name>
    <dbReference type="NCBI Taxonomy" id="2970906"/>
    <lineage>
        <taxon>Bacteria</taxon>
        <taxon>Pseudomonadati</taxon>
        <taxon>Pseudomonadota</taxon>
        <taxon>Alphaproteobacteria</taxon>
        <taxon>Rhodospirillales</taxon>
        <taxon>Azospirillaceae</taxon>
        <taxon>Azospirillum</taxon>
    </lineage>
</organism>
<dbReference type="Proteomes" id="UP000325333">
    <property type="component" value="Unassembled WGS sequence"/>
</dbReference>
<name>A0A5B0L4W4_9PROT</name>
<comment type="caution">
    <text evidence="2">The sequence shown here is derived from an EMBL/GenBank/DDBJ whole genome shotgun (WGS) entry which is preliminary data.</text>
</comment>
<dbReference type="EMBL" id="VEWN01000001">
    <property type="protein sequence ID" value="KAA1058728.1"/>
    <property type="molecule type" value="Genomic_DNA"/>
</dbReference>
<sequence length="189" mass="19712">MRMNAGWRAMGPADLDRVMAIAEVVHPDYPEERAVFAERLALYPDGCAMAEAFGAEAFGAEVSRAEASGAEAGGPCIGYIVMHPGRLGVPPPLDSPLGALPEVPDCLYLHDVALLPAARGLGLGVAALERMNALAARQGFRWMALTSTPGARAFWDAQGFRPHDGGAGLAAKLASYGGGMTYMTKPVTG</sequence>
<dbReference type="GO" id="GO:0016747">
    <property type="term" value="F:acyltransferase activity, transferring groups other than amino-acyl groups"/>
    <property type="evidence" value="ECO:0007669"/>
    <property type="project" value="InterPro"/>
</dbReference>
<dbReference type="SUPFAM" id="SSF55729">
    <property type="entry name" value="Acyl-CoA N-acyltransferases (Nat)"/>
    <property type="match status" value="1"/>
</dbReference>
<evidence type="ECO:0000313" key="2">
    <source>
        <dbReference type="EMBL" id="KAA1058728.1"/>
    </source>
</evidence>